<evidence type="ECO:0000256" key="2">
    <source>
        <dbReference type="ARBA" id="ARBA00022670"/>
    </source>
</evidence>
<proteinExistence type="inferred from homology"/>
<name>A0A2K9E5F2_9FIRM</name>
<gene>
    <name evidence="6" type="primary">sppA</name>
    <name evidence="7" type="ORF">B9R14_03770</name>
    <name evidence="6" type="ORF">HVS_15555</name>
</gene>
<keyword evidence="8" id="KW-1185">Reference proteome</keyword>
<evidence type="ECO:0000313" key="7">
    <source>
        <dbReference type="EMBL" id="PQQ65970.1"/>
    </source>
</evidence>
<comment type="similarity">
    <text evidence="1">Belongs to the peptidase S49 family.</text>
</comment>
<dbReference type="SUPFAM" id="SSF52096">
    <property type="entry name" value="ClpP/crotonase"/>
    <property type="match status" value="1"/>
</dbReference>
<dbReference type="InterPro" id="IPR029045">
    <property type="entry name" value="ClpP/crotonase-like_dom_sf"/>
</dbReference>
<evidence type="ECO:0000259" key="5">
    <source>
        <dbReference type="Pfam" id="PF01343"/>
    </source>
</evidence>
<dbReference type="PANTHER" id="PTHR42987">
    <property type="entry name" value="PEPTIDASE S49"/>
    <property type="match status" value="1"/>
</dbReference>
<feature type="domain" description="Peptidase S49" evidence="5">
    <location>
        <begin position="126"/>
        <end position="272"/>
    </location>
</feature>
<dbReference type="EMBL" id="CP025197">
    <property type="protein sequence ID" value="AUG58952.1"/>
    <property type="molecule type" value="Genomic_DNA"/>
</dbReference>
<keyword evidence="4" id="KW-0720">Serine protease</keyword>
<evidence type="ECO:0000313" key="8">
    <source>
        <dbReference type="Proteomes" id="UP000233534"/>
    </source>
</evidence>
<reference evidence="6 8" key="1">
    <citation type="submission" date="2017-12" db="EMBL/GenBank/DDBJ databases">
        <title>Complete genome sequence of Herbivorax saccincola GGR1, a novel Cellulosome-producing hydrolytic bacterium in a thermophilic biogas plant, established by Illumina and Nanopore MinION sequencing.</title>
        <authorList>
            <person name="Pechtl A."/>
            <person name="Ruckert C."/>
            <person name="Koeck D.E."/>
            <person name="Maus I."/>
            <person name="Winkler A."/>
            <person name="Kalinowski J."/>
            <person name="Puhler A."/>
            <person name="Schwarz W.W."/>
            <person name="Zverlov V.V."/>
            <person name="Schluter A."/>
            <person name="Liebl W."/>
        </authorList>
    </citation>
    <scope>NUCLEOTIDE SEQUENCE [LARGE SCALE GENOMIC DNA]</scope>
    <source>
        <strain evidence="6">GGR1</strain>
        <strain evidence="8">SR1</strain>
    </source>
</reference>
<dbReference type="NCBIfam" id="TIGR00706">
    <property type="entry name" value="SppA_dom"/>
    <property type="match status" value="1"/>
</dbReference>
<evidence type="ECO:0000256" key="1">
    <source>
        <dbReference type="ARBA" id="ARBA00008683"/>
    </source>
</evidence>
<dbReference type="RefSeq" id="WP_101303696.1">
    <property type="nucleotide sequence ID" value="NZ_CP025197.1"/>
</dbReference>
<dbReference type="KEGG" id="hsc:HVS_15555"/>
<evidence type="ECO:0000313" key="9">
    <source>
        <dbReference type="Proteomes" id="UP000239720"/>
    </source>
</evidence>
<dbReference type="GO" id="GO:0006508">
    <property type="term" value="P:proteolysis"/>
    <property type="evidence" value="ECO:0007669"/>
    <property type="project" value="UniProtKB-KW"/>
</dbReference>
<dbReference type="Pfam" id="PF01343">
    <property type="entry name" value="Peptidase_S49"/>
    <property type="match status" value="1"/>
</dbReference>
<dbReference type="CDD" id="cd07023">
    <property type="entry name" value="S49_Sppa_N_C"/>
    <property type="match status" value="1"/>
</dbReference>
<accession>A0A2K9E5F2</accession>
<dbReference type="OrthoDB" id="9764363at2"/>
<dbReference type="Proteomes" id="UP000239720">
    <property type="component" value="Unassembled WGS sequence"/>
</dbReference>
<dbReference type="InterPro" id="IPR002142">
    <property type="entry name" value="Peptidase_S49"/>
</dbReference>
<dbReference type="AlphaFoldDB" id="A0A2K9E5F2"/>
<keyword evidence="2" id="KW-0645">Protease</keyword>
<keyword evidence="3 6" id="KW-0378">Hydrolase</keyword>
<dbReference type="InterPro" id="IPR004635">
    <property type="entry name" value="Pept_S49_SppA"/>
</dbReference>
<dbReference type="InterPro" id="IPR047272">
    <property type="entry name" value="S49_SppA_C"/>
</dbReference>
<dbReference type="Proteomes" id="UP000233534">
    <property type="component" value="Chromosome"/>
</dbReference>
<dbReference type="PANTHER" id="PTHR42987:SF7">
    <property type="entry name" value="SIGNAL PEPTIDE PEPTIDASE SPPA-RELATED"/>
    <property type="match status" value="1"/>
</dbReference>
<dbReference type="GO" id="GO:0008236">
    <property type="term" value="F:serine-type peptidase activity"/>
    <property type="evidence" value="ECO:0007669"/>
    <property type="project" value="UniProtKB-KW"/>
</dbReference>
<protein>
    <submittedName>
        <fullName evidence="6">Signal peptide peptidase SppA</fullName>
        <ecNumber evidence="6">3.4.21.-</ecNumber>
    </submittedName>
</protein>
<dbReference type="EMBL" id="NEMB01000003">
    <property type="protein sequence ID" value="PQQ65970.1"/>
    <property type="molecule type" value="Genomic_DNA"/>
</dbReference>
<dbReference type="EC" id="3.4.21.-" evidence="6"/>
<dbReference type="Gene3D" id="3.90.226.10">
    <property type="entry name" value="2-enoyl-CoA Hydratase, Chain A, domain 1"/>
    <property type="match status" value="1"/>
</dbReference>
<evidence type="ECO:0000256" key="4">
    <source>
        <dbReference type="ARBA" id="ARBA00022825"/>
    </source>
</evidence>
<reference evidence="7 9" key="2">
    <citation type="journal article" date="2018" name="Syst. Appl. Microbiol.">
        <title>Characterization and high-quality draft genome sequence of Herbivorax saccincola A7, an anaerobic, alkaliphilic, thermophilic, cellulolytic, and xylanolytic bacterium.</title>
        <authorList>
            <person name="Aikawa S."/>
            <person name="Baramee S."/>
            <person name="Sermsathanaswadi J."/>
            <person name="Thianheng P."/>
            <person name="Tachaapaikoon C."/>
            <person name="Shikata A."/>
            <person name="Waeonukul R."/>
            <person name="Pason P."/>
            <person name="Ratanakhanokchai K."/>
            <person name="Kosugi A."/>
        </authorList>
    </citation>
    <scope>NUCLEOTIDE SEQUENCE [LARGE SCALE GENOMIC DNA]</scope>
    <source>
        <strain evidence="7 9">A7</strain>
    </source>
</reference>
<organism evidence="6 8">
    <name type="scientific">Acetivibrio saccincola</name>
    <dbReference type="NCBI Taxonomy" id="1677857"/>
    <lineage>
        <taxon>Bacteria</taxon>
        <taxon>Bacillati</taxon>
        <taxon>Bacillota</taxon>
        <taxon>Clostridia</taxon>
        <taxon>Eubacteriales</taxon>
        <taxon>Oscillospiraceae</taxon>
        <taxon>Acetivibrio</taxon>
    </lineage>
</organism>
<evidence type="ECO:0000256" key="3">
    <source>
        <dbReference type="ARBA" id="ARBA00022801"/>
    </source>
</evidence>
<sequence>MNTKRWVAVGVFIGLLFIQLLSNTAIQGDDISSSAGGVTWSTKYYKTGTSGAIALLDINGIIQETSEVSMFSGETYKHSVFLDQLEYAFSSADIDGIVLRVNSPGGGVYESDEIYNKIISLKEEYDKPFVVYMTQLAASGGYYVSAPADKIYANRNTITGSIGVALGGLNMKELMDKIGIKDTTITSGKNKTIMSSTHEMTDEQKRILQSMVDEYYDQFLDVVSQGRNIDKNELKPIADGRIYTARQAKEVGLIDEIGELDDAINEVAGMAGLSDPKVLQFTHSDFGFLSIFLNKAANVFSSKDSINLESAGKLADIKSSLPMYLWEQ</sequence>
<evidence type="ECO:0000313" key="6">
    <source>
        <dbReference type="EMBL" id="AUG58952.1"/>
    </source>
</evidence>